<sequence>MLSSGPSNQSSSSIPTVATTVAGCSVSAPVCIPNNGGRNRGDAEAFDYPCSCGCCRRGGHVGGTESRAGGHDSAFNSGGTPTAMCEFGAVGSISLHSMTSEGHDSALALSEAKEGPTTPDLPSSLLQDTSGGFGSMLLANVYQSQGLLQGSDGASTTTASTGGTTSVAISDIDKSGAFSLSTTQSPVLLHSSPFSSNPSSDIERMALRQELEETKCKLNASLQDLEAFRCEYADQSQQTLALQIVVRQIVMILFNHLAEVRRMQEKAPQTPPSTSSPSATTAPASSIRDTASLNLLNDLLRVLLCDPTVRNALNSENTTVPVNTTQILASTTGTGLKRPSSLRRKSSSKPPGSWSAGGVLEDLEEEDQSRMGSIEESGSFEDDLRFALFSSAASRHHRNHQFQQQPSTEHSSSNSNNNGNSSSTLNP</sequence>
<feature type="compositionally biased region" description="Polar residues" evidence="1">
    <location>
        <begin position="324"/>
        <end position="334"/>
    </location>
</feature>
<proteinExistence type="predicted"/>
<feature type="region of interest" description="Disordered" evidence="1">
    <location>
        <begin position="263"/>
        <end position="285"/>
    </location>
</feature>
<accession>A0A564YAF8</accession>
<feature type="compositionally biased region" description="Polar residues" evidence="1">
    <location>
        <begin position="401"/>
        <end position="410"/>
    </location>
</feature>
<evidence type="ECO:0000313" key="3">
    <source>
        <dbReference type="Proteomes" id="UP000321570"/>
    </source>
</evidence>
<organism evidence="2 3">
    <name type="scientific">Hymenolepis diminuta</name>
    <name type="common">Rat tapeworm</name>
    <dbReference type="NCBI Taxonomy" id="6216"/>
    <lineage>
        <taxon>Eukaryota</taxon>
        <taxon>Metazoa</taxon>
        <taxon>Spiralia</taxon>
        <taxon>Lophotrochozoa</taxon>
        <taxon>Platyhelminthes</taxon>
        <taxon>Cestoda</taxon>
        <taxon>Eucestoda</taxon>
        <taxon>Cyclophyllidea</taxon>
        <taxon>Hymenolepididae</taxon>
        <taxon>Hymenolepis</taxon>
    </lineage>
</organism>
<evidence type="ECO:0000256" key="1">
    <source>
        <dbReference type="SAM" id="MobiDB-lite"/>
    </source>
</evidence>
<dbReference type="AlphaFoldDB" id="A0A564YAF8"/>
<evidence type="ECO:0000313" key="2">
    <source>
        <dbReference type="EMBL" id="VUZ44156.1"/>
    </source>
</evidence>
<reference evidence="2 3" key="1">
    <citation type="submission" date="2019-07" db="EMBL/GenBank/DDBJ databases">
        <authorList>
            <person name="Jastrzebski P J."/>
            <person name="Paukszto L."/>
            <person name="Jastrzebski P J."/>
        </authorList>
    </citation>
    <scope>NUCLEOTIDE SEQUENCE [LARGE SCALE GENOMIC DNA]</scope>
    <source>
        <strain evidence="2 3">WMS-il1</strain>
    </source>
</reference>
<feature type="compositionally biased region" description="Low complexity" evidence="1">
    <location>
        <begin position="272"/>
        <end position="285"/>
    </location>
</feature>
<dbReference type="EMBL" id="CABIJS010000123">
    <property type="protein sequence ID" value="VUZ44156.1"/>
    <property type="molecule type" value="Genomic_DNA"/>
</dbReference>
<feature type="region of interest" description="Disordered" evidence="1">
    <location>
        <begin position="391"/>
        <end position="427"/>
    </location>
</feature>
<gene>
    <name evidence="2" type="ORF">WMSIL1_LOCUS4474</name>
</gene>
<dbReference type="Proteomes" id="UP000321570">
    <property type="component" value="Unassembled WGS sequence"/>
</dbReference>
<feature type="region of interest" description="Disordered" evidence="1">
    <location>
        <begin position="324"/>
        <end position="378"/>
    </location>
</feature>
<keyword evidence="3" id="KW-1185">Reference proteome</keyword>
<feature type="compositionally biased region" description="Low complexity" evidence="1">
    <location>
        <begin position="411"/>
        <end position="427"/>
    </location>
</feature>
<name>A0A564YAF8_HYMDI</name>
<protein>
    <submittedName>
        <fullName evidence="2">Uncharacterized protein</fullName>
    </submittedName>
</protein>